<protein>
    <recommendedName>
        <fullName evidence="2">Protein kinase domain-containing protein</fullName>
    </recommendedName>
</protein>
<feature type="region of interest" description="Disordered" evidence="1">
    <location>
        <begin position="992"/>
        <end position="1020"/>
    </location>
</feature>
<dbReference type="GO" id="GO:0005524">
    <property type="term" value="F:ATP binding"/>
    <property type="evidence" value="ECO:0007669"/>
    <property type="project" value="InterPro"/>
</dbReference>
<dbReference type="InterPro" id="IPR011009">
    <property type="entry name" value="Kinase-like_dom_sf"/>
</dbReference>
<reference evidence="3 4" key="1">
    <citation type="submission" date="2021-12" db="EMBL/GenBank/DDBJ databases">
        <title>High titer production of polyol ester of fatty acids by Rhodotorula paludigena BS15 towards product separation-free biomass refinery.</title>
        <authorList>
            <person name="Mano J."/>
            <person name="Ono H."/>
            <person name="Tanaka T."/>
            <person name="Naito K."/>
            <person name="Sushida H."/>
            <person name="Ike M."/>
            <person name="Tokuyasu K."/>
            <person name="Kitaoka M."/>
        </authorList>
    </citation>
    <scope>NUCLEOTIDE SEQUENCE [LARGE SCALE GENOMIC DNA]</scope>
    <source>
        <strain evidence="3 4">BS15</strain>
    </source>
</reference>
<dbReference type="Pfam" id="PF00069">
    <property type="entry name" value="Pkinase"/>
    <property type="match status" value="1"/>
</dbReference>
<dbReference type="SMART" id="SM00220">
    <property type="entry name" value="S_TKc"/>
    <property type="match status" value="1"/>
</dbReference>
<dbReference type="Proteomes" id="UP001342314">
    <property type="component" value="Unassembled WGS sequence"/>
</dbReference>
<feature type="compositionally biased region" description="Polar residues" evidence="1">
    <location>
        <begin position="916"/>
        <end position="941"/>
    </location>
</feature>
<feature type="domain" description="Protein kinase" evidence="2">
    <location>
        <begin position="103"/>
        <end position="363"/>
    </location>
</feature>
<dbReference type="Gene3D" id="1.10.510.10">
    <property type="entry name" value="Transferase(Phosphotransferase) domain 1"/>
    <property type="match status" value="1"/>
</dbReference>
<feature type="region of interest" description="Disordered" evidence="1">
    <location>
        <begin position="718"/>
        <end position="824"/>
    </location>
</feature>
<evidence type="ECO:0000313" key="4">
    <source>
        <dbReference type="Proteomes" id="UP001342314"/>
    </source>
</evidence>
<proteinExistence type="predicted"/>
<feature type="region of interest" description="Disordered" evidence="1">
    <location>
        <begin position="25"/>
        <end position="83"/>
    </location>
</feature>
<gene>
    <name evidence="3" type="ORF">Rhopal_007548-T1</name>
</gene>
<feature type="compositionally biased region" description="Low complexity" evidence="1">
    <location>
        <begin position="558"/>
        <end position="569"/>
    </location>
</feature>
<accession>A0AAV5GW08</accession>
<feature type="compositionally biased region" description="Low complexity" evidence="1">
    <location>
        <begin position="757"/>
        <end position="778"/>
    </location>
</feature>
<dbReference type="CDD" id="cd14014">
    <property type="entry name" value="STKc_PknB_like"/>
    <property type="match status" value="1"/>
</dbReference>
<keyword evidence="4" id="KW-1185">Reference proteome</keyword>
<evidence type="ECO:0000259" key="2">
    <source>
        <dbReference type="PROSITE" id="PS50011"/>
    </source>
</evidence>
<feature type="region of interest" description="Disordered" evidence="1">
    <location>
        <begin position="549"/>
        <end position="575"/>
    </location>
</feature>
<name>A0AAV5GW08_9BASI</name>
<evidence type="ECO:0000313" key="3">
    <source>
        <dbReference type="EMBL" id="GJN94468.1"/>
    </source>
</evidence>
<dbReference type="GO" id="GO:0004672">
    <property type="term" value="F:protein kinase activity"/>
    <property type="evidence" value="ECO:0007669"/>
    <property type="project" value="InterPro"/>
</dbReference>
<feature type="region of interest" description="Disordered" evidence="1">
    <location>
        <begin position="1072"/>
        <end position="1101"/>
    </location>
</feature>
<feature type="region of interest" description="Disordered" evidence="1">
    <location>
        <begin position="431"/>
        <end position="450"/>
    </location>
</feature>
<dbReference type="InterPro" id="IPR008271">
    <property type="entry name" value="Ser/Thr_kinase_AS"/>
</dbReference>
<dbReference type="PANTHER" id="PTHR24345">
    <property type="entry name" value="SERINE/THREONINE-PROTEIN KINASE PLK"/>
    <property type="match status" value="1"/>
</dbReference>
<dbReference type="AlphaFoldDB" id="A0AAV5GW08"/>
<organism evidence="3 4">
    <name type="scientific">Rhodotorula paludigena</name>
    <dbReference type="NCBI Taxonomy" id="86838"/>
    <lineage>
        <taxon>Eukaryota</taxon>
        <taxon>Fungi</taxon>
        <taxon>Dikarya</taxon>
        <taxon>Basidiomycota</taxon>
        <taxon>Pucciniomycotina</taxon>
        <taxon>Microbotryomycetes</taxon>
        <taxon>Sporidiobolales</taxon>
        <taxon>Sporidiobolaceae</taxon>
        <taxon>Rhodotorula</taxon>
    </lineage>
</organism>
<comment type="caution">
    <text evidence="3">The sequence shown here is derived from an EMBL/GenBank/DDBJ whole genome shotgun (WGS) entry which is preliminary data.</text>
</comment>
<feature type="compositionally biased region" description="Low complexity" evidence="1">
    <location>
        <begin position="992"/>
        <end position="1004"/>
    </location>
</feature>
<feature type="compositionally biased region" description="Basic residues" evidence="1">
    <location>
        <begin position="1084"/>
        <end position="1101"/>
    </location>
</feature>
<dbReference type="GO" id="GO:0005634">
    <property type="term" value="C:nucleus"/>
    <property type="evidence" value="ECO:0007669"/>
    <property type="project" value="TreeGrafter"/>
</dbReference>
<dbReference type="PROSITE" id="PS50011">
    <property type="entry name" value="PROTEIN_KINASE_DOM"/>
    <property type="match status" value="1"/>
</dbReference>
<evidence type="ECO:0000256" key="1">
    <source>
        <dbReference type="SAM" id="MobiDB-lite"/>
    </source>
</evidence>
<feature type="region of interest" description="Disordered" evidence="1">
    <location>
        <begin position="857"/>
        <end position="876"/>
    </location>
</feature>
<feature type="compositionally biased region" description="Acidic residues" evidence="1">
    <location>
        <begin position="887"/>
        <end position="898"/>
    </location>
</feature>
<dbReference type="SUPFAM" id="SSF56112">
    <property type="entry name" value="Protein kinase-like (PK-like)"/>
    <property type="match status" value="1"/>
</dbReference>
<dbReference type="InterPro" id="IPR000719">
    <property type="entry name" value="Prot_kinase_dom"/>
</dbReference>
<feature type="compositionally biased region" description="Low complexity" evidence="1">
    <location>
        <begin position="800"/>
        <end position="814"/>
    </location>
</feature>
<dbReference type="EMBL" id="BQKY01000017">
    <property type="protein sequence ID" value="GJN94468.1"/>
    <property type="molecule type" value="Genomic_DNA"/>
</dbReference>
<dbReference type="PROSITE" id="PS00108">
    <property type="entry name" value="PROTEIN_KINASE_ST"/>
    <property type="match status" value="1"/>
</dbReference>
<sequence length="1101" mass="117982">MAATTLMPLIAQSFVDQASQTTFDMILPASPSPPHKSKVGGPSTATPSRPMRSPKRVATSPRTRRRGANEGSPREKDGKSATDIFSWSDQTLAERYQTSLTCHISQHKIGYGNWGSVWKVKPKLEGSAAAVQSVKLVHRSRNPTSSARVRALWTEFKCIRALRSSPHPNIVNFHTFVVSPSYGLIVMDFHPRLMPVALSESRAKAYFRQLLSAVDHLHMLGISHNDIKPSNILLSAKDEPVLIDFGFAQCYSVTAADRFLTSLSWGTPEYLSPERAKGIVHDERLSDIFALGVTMYEIVVGRTPFEKTEDENFLNREQLEVYCQFYGKYIISPDFEALIRHMIDPSVQLRAQSCATALRHRFFDVPPSPFTDRTKTPASFSTPTRPTAAPVVATASAAKTQKLMKGAGTPVKTPKADSKAFAIYQDPDAAAQVAPSPARTDSTASPFSPRPLALANRASTARTPEASIKPTPVAAAKPQSVVVRSPPPSRIPVRKNEAFYAASPTPATASGHKRFVSNPLASPPRAGAGLNRPRVVSQPLLSGTGIALPLATNPNKPSPTATAPTRSTSVKTVKRKPAPQLTELDFLPKLPKSTTQEVEALVSNPTSPVNATSSGEDLRSAPALRKLSLKPIRRAPSALSFAGLKASISGRRRSATLDSMYDMVEPARLDEREAVTMPLNLAQPSKSEAPNERARLASFSRHMQGVLEARKVVDPFMIAPTPPSSAPQLVRRSSPEKAQRPLQPTVPEPFSFNGTPSLNSSTSSFEASATSSRAPSPALGKGLRISPPQRKSSLRKSPGSLASSLTSPITSPSSGPDFKPGHRRIPTAIRNVPSVVLHESADDADFSESDCSRANTPAFERAMSPPPPPRVVEPSRQLPTWVPQDVSSDEGSDADVDEPTVKLDSSPTRIKRQRSHASSIRTTKKASVTATYGDPPTSSAVRPSLVRNGTYESTSAVATISSGIGGPAPSTPPSPARSALPFTNLHLRSDSQSTFNTMSSSTSSAFRPHNAAGAGAGAKKTLHRRSRSVLSFFSLGLGGAGAGEGKSVGRPESRASNLSSLGWSMSSAALPALNAEREPGLATRQKKKGGKLRRVVGKMFR</sequence>
<feature type="region of interest" description="Disordered" evidence="1">
    <location>
        <begin position="881"/>
        <end position="943"/>
    </location>
</feature>